<name>M7PTT0_9GAMM</name>
<feature type="transmembrane region" description="Helical" evidence="1">
    <location>
        <begin position="120"/>
        <end position="148"/>
    </location>
</feature>
<comment type="caution">
    <text evidence="2">The sequence shown here is derived from an EMBL/GenBank/DDBJ whole genome shotgun (WGS) entry which is preliminary data.</text>
</comment>
<feature type="transmembrane region" description="Helical" evidence="1">
    <location>
        <begin position="56"/>
        <end position="75"/>
    </location>
</feature>
<evidence type="ECO:0000313" key="3">
    <source>
        <dbReference type="Proteomes" id="UP000012019"/>
    </source>
</evidence>
<dbReference type="eggNOG" id="ENOG5032RXT">
    <property type="taxonomic scope" value="Bacteria"/>
</dbReference>
<feature type="transmembrane region" description="Helical" evidence="1">
    <location>
        <begin position="205"/>
        <end position="228"/>
    </location>
</feature>
<evidence type="ECO:0000313" key="2">
    <source>
        <dbReference type="EMBL" id="EMR13859.1"/>
    </source>
</evidence>
<dbReference type="Proteomes" id="UP000012019">
    <property type="component" value="Unassembled WGS sequence"/>
</dbReference>
<dbReference type="AlphaFoldDB" id="M7PTT0"/>
<accession>M7PTT0</accession>
<keyword evidence="1" id="KW-1133">Transmembrane helix</keyword>
<feature type="transmembrane region" description="Helical" evidence="1">
    <location>
        <begin position="87"/>
        <end position="108"/>
    </location>
</feature>
<feature type="transmembrane region" description="Helical" evidence="1">
    <location>
        <begin position="154"/>
        <end position="173"/>
    </location>
</feature>
<keyword evidence="3" id="KW-1185">Reference proteome</keyword>
<proteinExistence type="predicted"/>
<keyword evidence="1" id="KW-0812">Transmembrane</keyword>
<dbReference type="EMBL" id="APHR01000013">
    <property type="protein sequence ID" value="EMR13859.1"/>
    <property type="molecule type" value="Genomic_DNA"/>
</dbReference>
<organism evidence="2 3">
    <name type="scientific">Methylophaga lonarensis MPL</name>
    <dbReference type="NCBI Taxonomy" id="1286106"/>
    <lineage>
        <taxon>Bacteria</taxon>
        <taxon>Pseudomonadati</taxon>
        <taxon>Pseudomonadota</taxon>
        <taxon>Gammaproteobacteria</taxon>
        <taxon>Thiotrichales</taxon>
        <taxon>Piscirickettsiaceae</taxon>
        <taxon>Methylophaga</taxon>
    </lineage>
</organism>
<dbReference type="OrthoDB" id="581693at2"/>
<dbReference type="Pfam" id="PF19540">
    <property type="entry name" value="DUF6064"/>
    <property type="match status" value="1"/>
</dbReference>
<dbReference type="STRING" id="1286106.MPL1_02978"/>
<keyword evidence="1" id="KW-0472">Membrane</keyword>
<sequence length="234" mass="26127">MNDWSSYQLQDFIPFTVDIYLRLLERLNESFWPLQILTLLLGISALCLAIRHHSRLLCLLLAPIWAFVGYGFFIQHYAELNWAGGNIGYFFFAQSLLLLLVALSGAGVDKSPVKQHILTTLPVVIGWAIVLAGLIALPMLSVMIAHTWTQAEIFGIHADPTAITTLGFVLIVFSGWRLWLLSLIPALWLLISALTWTVLGTTWSLILFSVLATALLGLLCKSVAGWMMKQDQFI</sequence>
<dbReference type="InterPro" id="IPR045708">
    <property type="entry name" value="DUF6064"/>
</dbReference>
<reference evidence="2 3" key="1">
    <citation type="journal article" date="2013" name="Genome Announc.">
        <title>Draft Genome Sequence of Methylophaga lonarensis MPLT, a Haloalkaliphilic (Non-Methane-Utilizing) Methylotroph.</title>
        <authorList>
            <person name="Shetty S.A."/>
            <person name="Marathe N.P."/>
            <person name="Munot H."/>
            <person name="Antony C.P."/>
            <person name="Dhotre D.P."/>
            <person name="Murrell J.C."/>
            <person name="Shouche Y.S."/>
        </authorList>
    </citation>
    <scope>NUCLEOTIDE SEQUENCE [LARGE SCALE GENOMIC DNA]</scope>
    <source>
        <strain evidence="2 3">MPL</strain>
    </source>
</reference>
<feature type="transmembrane region" description="Helical" evidence="1">
    <location>
        <begin position="178"/>
        <end position="199"/>
    </location>
</feature>
<dbReference type="RefSeq" id="WP_009725634.1">
    <property type="nucleotide sequence ID" value="NZ_APHR01000013.1"/>
</dbReference>
<evidence type="ECO:0008006" key="4">
    <source>
        <dbReference type="Google" id="ProtNLM"/>
    </source>
</evidence>
<protein>
    <recommendedName>
        <fullName evidence="4">MFS transporter permease</fullName>
    </recommendedName>
</protein>
<evidence type="ECO:0000256" key="1">
    <source>
        <dbReference type="SAM" id="Phobius"/>
    </source>
</evidence>
<feature type="transmembrane region" description="Helical" evidence="1">
    <location>
        <begin position="30"/>
        <end position="49"/>
    </location>
</feature>
<gene>
    <name evidence="2" type="ORF">MPL1_02978</name>
</gene>
<dbReference type="PATRIC" id="fig|1286106.3.peg.596"/>